<keyword evidence="8 12" id="KW-0630">Potassium</keyword>
<dbReference type="PANTHER" id="PTHR32024:SF2">
    <property type="entry name" value="TRK SYSTEM POTASSIUM UPTAKE PROTEIN TRKG-RELATED"/>
    <property type="match status" value="1"/>
</dbReference>
<feature type="binding site" evidence="13">
    <location>
        <position position="111"/>
    </location>
    <ligand>
        <name>K(+)</name>
        <dbReference type="ChEBI" id="CHEBI:29103"/>
    </ligand>
</feature>
<sequence>MQYRSIIRILGLLVALFSVTMVPPAFISVVFGDGGGLPFVLAFFLCLLTGLAFWYPNRDFKRDLKAREGFLIVVLFWTVLASFGALPLILLEQPHLTLTDAFFESFSGLTTTGATVIQGIDYLPKAILFYRQQLQWLGGMGIIVLAVAILPILGVGGMQLYRAETPGPVKDSKMTPRIADTAKHLWYIYLGLTIACSLSYWAAGMGWFDAVCHAFSTIAIGGFSTHDASMGYFDSGLINIICSVFLWIAALNFALHYAAVSNRSLKNYLQDPELRAFFFIQFILIAICFAVLMQHNIYEDAGTTFDHAIFQAVSISTTAGFATDSFSEWPVFLPIILIFASFIGGCAGSTGGGMKVIRIVLLYIQGMREVNRLIHPKAVYAVKLGNRALPDKVVDAVWGFFSAYAVVFVVIMLCLIATGMDDVTAFSATAACLNNLGPGINEVASHYGDVSDTGKWLLISAMLFGRLEVFSLLVLFTPAFWRN</sequence>
<dbReference type="Proteomes" id="UP000601768">
    <property type="component" value="Unassembled WGS sequence"/>
</dbReference>
<evidence type="ECO:0000256" key="7">
    <source>
        <dbReference type="ARBA" id="ARBA00022692"/>
    </source>
</evidence>
<dbReference type="EMBL" id="JACNEP010000009">
    <property type="protein sequence ID" value="MBC3766618.1"/>
    <property type="molecule type" value="Genomic_DNA"/>
</dbReference>
<dbReference type="GO" id="GO:0015379">
    <property type="term" value="F:potassium:chloride symporter activity"/>
    <property type="evidence" value="ECO:0007669"/>
    <property type="project" value="InterPro"/>
</dbReference>
<feature type="transmembrane region" description="Helical" evidence="14">
    <location>
        <begin position="331"/>
        <end position="364"/>
    </location>
</feature>
<dbReference type="InterPro" id="IPR004772">
    <property type="entry name" value="TrkH"/>
</dbReference>
<evidence type="ECO:0000256" key="1">
    <source>
        <dbReference type="ARBA" id="ARBA00004429"/>
    </source>
</evidence>
<evidence type="ECO:0000313" key="16">
    <source>
        <dbReference type="Proteomes" id="UP000601768"/>
    </source>
</evidence>
<feature type="transmembrane region" description="Helical" evidence="14">
    <location>
        <begin position="136"/>
        <end position="163"/>
    </location>
</feature>
<proteinExistence type="inferred from homology"/>
<keyword evidence="3 12" id="KW-0813">Transport</keyword>
<keyword evidence="13" id="KW-0479">Metal-binding</keyword>
<evidence type="ECO:0000256" key="12">
    <source>
        <dbReference type="PIRNR" id="PIRNR006247"/>
    </source>
</evidence>
<feature type="binding site" evidence="13">
    <location>
        <position position="221"/>
    </location>
    <ligand>
        <name>K(+)</name>
        <dbReference type="ChEBI" id="CHEBI:29103"/>
    </ligand>
</feature>
<evidence type="ECO:0000256" key="14">
    <source>
        <dbReference type="SAM" id="Phobius"/>
    </source>
</evidence>
<keyword evidence="10 12" id="KW-0406">Ion transport</keyword>
<gene>
    <name evidence="15" type="ORF">H8B19_12080</name>
</gene>
<reference evidence="15" key="1">
    <citation type="journal article" date="2018" name="Int. J. Syst. Evol. Microbiol.">
        <title>Neptunicella marina gen. nov., sp. nov., isolated from surface seawater.</title>
        <authorList>
            <person name="Liu X."/>
            <person name="Lai Q."/>
            <person name="Du Y."/>
            <person name="Zhang X."/>
            <person name="Liu Z."/>
            <person name="Sun F."/>
            <person name="Shao Z."/>
        </authorList>
    </citation>
    <scope>NUCLEOTIDE SEQUENCE</scope>
    <source>
        <strain evidence="15">S27-2</strain>
    </source>
</reference>
<comment type="subcellular location">
    <subcellularLocation>
        <location evidence="1 12">Cell inner membrane</location>
        <topology evidence="1 12">Multi-pass membrane protein</topology>
    </subcellularLocation>
</comment>
<dbReference type="NCBIfam" id="TIGR00933">
    <property type="entry name" value="2a38"/>
    <property type="match status" value="1"/>
</dbReference>
<dbReference type="PANTHER" id="PTHR32024">
    <property type="entry name" value="TRK SYSTEM POTASSIUM UPTAKE PROTEIN TRKG-RELATED"/>
    <property type="match status" value="1"/>
</dbReference>
<feature type="transmembrane region" description="Helical" evidence="14">
    <location>
        <begin position="276"/>
        <end position="297"/>
    </location>
</feature>
<comment type="function">
    <text evidence="12">Low-affinity potassium transport system. Interacts with Trk system potassium uptake protein TrkA.</text>
</comment>
<evidence type="ECO:0000256" key="4">
    <source>
        <dbReference type="ARBA" id="ARBA00022475"/>
    </source>
</evidence>
<feature type="transmembrane region" description="Helical" evidence="14">
    <location>
        <begin position="396"/>
        <end position="418"/>
    </location>
</feature>
<keyword evidence="6 12" id="KW-0633">Potassium transport</keyword>
<feature type="binding site" evidence="13">
    <location>
        <position position="435"/>
    </location>
    <ligand>
        <name>K(+)</name>
        <dbReference type="ChEBI" id="CHEBI:29103"/>
    </ligand>
</feature>
<keyword evidence="4 12" id="KW-1003">Cell membrane</keyword>
<dbReference type="InterPro" id="IPR003445">
    <property type="entry name" value="Cat_transpt"/>
</dbReference>
<evidence type="ECO:0000256" key="2">
    <source>
        <dbReference type="ARBA" id="ARBA00009137"/>
    </source>
</evidence>
<feature type="transmembrane region" description="Helical" evidence="14">
    <location>
        <begin position="69"/>
        <end position="90"/>
    </location>
</feature>
<name>A0A8J6IWH4_9ALTE</name>
<feature type="binding site" evidence="13">
    <location>
        <position position="436"/>
    </location>
    <ligand>
        <name>K(+)</name>
        <dbReference type="ChEBI" id="CHEBI:29103"/>
    </ligand>
</feature>
<evidence type="ECO:0000256" key="6">
    <source>
        <dbReference type="ARBA" id="ARBA00022538"/>
    </source>
</evidence>
<feature type="transmembrane region" description="Helical" evidence="14">
    <location>
        <begin position="456"/>
        <end position="481"/>
    </location>
</feature>
<reference evidence="15" key="2">
    <citation type="submission" date="2020-08" db="EMBL/GenBank/DDBJ databases">
        <authorList>
            <person name="Lai Q."/>
        </authorList>
    </citation>
    <scope>NUCLEOTIDE SEQUENCE</scope>
    <source>
        <strain evidence="15">S27-2</strain>
    </source>
</reference>
<feature type="binding site" evidence="13">
    <location>
        <position position="319"/>
    </location>
    <ligand>
        <name>K(+)</name>
        <dbReference type="ChEBI" id="CHEBI:29103"/>
    </ligand>
</feature>
<organism evidence="15 16">
    <name type="scientific">Neptunicella marina</name>
    <dbReference type="NCBI Taxonomy" id="2125989"/>
    <lineage>
        <taxon>Bacteria</taxon>
        <taxon>Pseudomonadati</taxon>
        <taxon>Pseudomonadota</taxon>
        <taxon>Gammaproteobacteria</taxon>
        <taxon>Alteromonadales</taxon>
        <taxon>Alteromonadaceae</taxon>
        <taxon>Neptunicella</taxon>
    </lineage>
</organism>
<feature type="transmembrane region" description="Helical" evidence="14">
    <location>
        <begin position="184"/>
        <end position="203"/>
    </location>
</feature>
<dbReference type="AlphaFoldDB" id="A0A8J6IWH4"/>
<feature type="binding site" evidence="13">
    <location>
        <position position="220"/>
    </location>
    <ligand>
        <name>K(+)</name>
        <dbReference type="ChEBI" id="CHEBI:29103"/>
    </ligand>
</feature>
<dbReference type="Pfam" id="PF02386">
    <property type="entry name" value="TrkH"/>
    <property type="match status" value="1"/>
</dbReference>
<evidence type="ECO:0000256" key="13">
    <source>
        <dbReference type="PIRSR" id="PIRSR006247-1"/>
    </source>
</evidence>
<feature type="binding site" evidence="13">
    <location>
        <position position="112"/>
    </location>
    <ligand>
        <name>K(+)</name>
        <dbReference type="ChEBI" id="CHEBI:29103"/>
    </ligand>
</feature>
<feature type="transmembrane region" description="Helical" evidence="14">
    <location>
        <begin position="37"/>
        <end position="57"/>
    </location>
</feature>
<accession>A0A8J6IWH4</accession>
<evidence type="ECO:0000256" key="5">
    <source>
        <dbReference type="ARBA" id="ARBA00022519"/>
    </source>
</evidence>
<comment type="similarity">
    <text evidence="2 12">Belongs to the TrkH potassium transport family.</text>
</comment>
<evidence type="ECO:0000256" key="9">
    <source>
        <dbReference type="ARBA" id="ARBA00022989"/>
    </source>
</evidence>
<comment type="caution">
    <text evidence="15">The sequence shown here is derived from an EMBL/GenBank/DDBJ whole genome shotgun (WGS) entry which is preliminary data.</text>
</comment>
<protein>
    <recommendedName>
        <fullName evidence="12">Trk system potassium uptake protein</fullName>
    </recommendedName>
</protein>
<feature type="transmembrane region" description="Helical" evidence="14">
    <location>
        <begin position="236"/>
        <end position="255"/>
    </location>
</feature>
<keyword evidence="11 12" id="KW-0472">Membrane</keyword>
<dbReference type="PIRSF" id="PIRSF006247">
    <property type="entry name" value="TrkH"/>
    <property type="match status" value="1"/>
</dbReference>
<evidence type="ECO:0000256" key="8">
    <source>
        <dbReference type="ARBA" id="ARBA00022958"/>
    </source>
</evidence>
<dbReference type="GO" id="GO:0005886">
    <property type="term" value="C:plasma membrane"/>
    <property type="evidence" value="ECO:0007669"/>
    <property type="project" value="UniProtKB-SubCell"/>
</dbReference>
<evidence type="ECO:0000256" key="10">
    <source>
        <dbReference type="ARBA" id="ARBA00023065"/>
    </source>
</evidence>
<evidence type="ECO:0000256" key="11">
    <source>
        <dbReference type="ARBA" id="ARBA00023136"/>
    </source>
</evidence>
<evidence type="ECO:0000256" key="3">
    <source>
        <dbReference type="ARBA" id="ARBA00022448"/>
    </source>
</evidence>
<evidence type="ECO:0000313" key="15">
    <source>
        <dbReference type="EMBL" id="MBC3766618.1"/>
    </source>
</evidence>
<feature type="transmembrane region" description="Helical" evidence="14">
    <location>
        <begin position="12"/>
        <end position="31"/>
    </location>
</feature>
<keyword evidence="9 14" id="KW-1133">Transmembrane helix</keyword>
<keyword evidence="7 14" id="KW-0812">Transmembrane</keyword>
<dbReference type="GO" id="GO:0046872">
    <property type="term" value="F:metal ion binding"/>
    <property type="evidence" value="ECO:0007669"/>
    <property type="project" value="UniProtKB-KW"/>
</dbReference>
<keyword evidence="5 12" id="KW-0997">Cell inner membrane</keyword>
<dbReference type="RefSeq" id="WP_186507147.1">
    <property type="nucleotide sequence ID" value="NZ_JACNEP010000009.1"/>
</dbReference>
<feature type="binding site" evidence="13">
    <location>
        <position position="318"/>
    </location>
    <ligand>
        <name>K(+)</name>
        <dbReference type="ChEBI" id="CHEBI:29103"/>
    </ligand>
</feature>
<keyword evidence="16" id="KW-1185">Reference proteome</keyword>